<evidence type="ECO:0000256" key="3">
    <source>
        <dbReference type="ARBA" id="ARBA00023002"/>
    </source>
</evidence>
<evidence type="ECO:0000259" key="5">
    <source>
        <dbReference type="Pfam" id="PF00296"/>
    </source>
</evidence>
<dbReference type="InterPro" id="IPR036661">
    <property type="entry name" value="Luciferase-like_sf"/>
</dbReference>
<keyword evidence="3" id="KW-0560">Oxidoreductase</keyword>
<protein>
    <recommendedName>
        <fullName evidence="5">Luciferase-like domain-containing protein</fullName>
    </recommendedName>
</protein>
<dbReference type="NCBIfam" id="TIGR03560">
    <property type="entry name" value="F420_Rv1855c"/>
    <property type="match status" value="1"/>
</dbReference>
<evidence type="ECO:0000313" key="6">
    <source>
        <dbReference type="EMBL" id="ETW97272.1"/>
    </source>
</evidence>
<keyword evidence="1" id="KW-0285">Flavoprotein</keyword>
<dbReference type="Proteomes" id="UP000019141">
    <property type="component" value="Unassembled WGS sequence"/>
</dbReference>
<dbReference type="PANTHER" id="PTHR42847">
    <property type="entry name" value="ALKANESULFONATE MONOOXYGENASE"/>
    <property type="match status" value="1"/>
</dbReference>
<dbReference type="AlphaFoldDB" id="W4LH18"/>
<accession>W4LH18</accession>
<dbReference type="InterPro" id="IPR050172">
    <property type="entry name" value="SsuD_RutA_monooxygenase"/>
</dbReference>
<keyword evidence="4" id="KW-0503">Monooxygenase</keyword>
<dbReference type="PANTHER" id="PTHR42847:SF8">
    <property type="entry name" value="CONSERVED PROTEIN"/>
    <property type="match status" value="1"/>
</dbReference>
<comment type="caution">
    <text evidence="6">The sequence shown here is derived from an EMBL/GenBank/DDBJ whole genome shotgun (WGS) entry which is preliminary data.</text>
</comment>
<gene>
    <name evidence="6" type="ORF">ETSY1_23360</name>
</gene>
<evidence type="ECO:0000256" key="2">
    <source>
        <dbReference type="ARBA" id="ARBA00022643"/>
    </source>
</evidence>
<proteinExistence type="predicted"/>
<feature type="domain" description="Luciferase-like" evidence="5">
    <location>
        <begin position="13"/>
        <end position="252"/>
    </location>
</feature>
<reference evidence="6 7" key="1">
    <citation type="journal article" date="2014" name="Nature">
        <title>An environmental bacterial taxon with a large and distinct metabolic repertoire.</title>
        <authorList>
            <person name="Wilson M.C."/>
            <person name="Mori T."/>
            <person name="Ruckert C."/>
            <person name="Uria A.R."/>
            <person name="Helf M.J."/>
            <person name="Takada K."/>
            <person name="Gernert C."/>
            <person name="Steffens U.A."/>
            <person name="Heycke N."/>
            <person name="Schmitt S."/>
            <person name="Rinke C."/>
            <person name="Helfrich E.J."/>
            <person name="Brachmann A.O."/>
            <person name="Gurgui C."/>
            <person name="Wakimoto T."/>
            <person name="Kracht M."/>
            <person name="Crusemann M."/>
            <person name="Hentschel U."/>
            <person name="Abe I."/>
            <person name="Matsunaga S."/>
            <person name="Kalinowski J."/>
            <person name="Takeyama H."/>
            <person name="Piel J."/>
        </authorList>
    </citation>
    <scope>NUCLEOTIDE SEQUENCE [LARGE SCALE GENOMIC DNA]</scope>
    <source>
        <strain evidence="7">TSY1</strain>
    </source>
</reference>
<dbReference type="InterPro" id="IPR019952">
    <property type="entry name" value="F420_OxRdatse_Rv1855c_pred"/>
</dbReference>
<organism evidence="6 7">
    <name type="scientific">Entotheonella factor</name>
    <dbReference type="NCBI Taxonomy" id="1429438"/>
    <lineage>
        <taxon>Bacteria</taxon>
        <taxon>Pseudomonadati</taxon>
        <taxon>Nitrospinota/Tectimicrobiota group</taxon>
        <taxon>Candidatus Tectimicrobiota</taxon>
        <taxon>Candidatus Entotheonellia</taxon>
        <taxon>Candidatus Entotheonellales</taxon>
        <taxon>Candidatus Entotheonellaceae</taxon>
        <taxon>Candidatus Entotheonella</taxon>
    </lineage>
</organism>
<dbReference type="SUPFAM" id="SSF51679">
    <property type="entry name" value="Bacterial luciferase-like"/>
    <property type="match status" value="1"/>
</dbReference>
<dbReference type="NCBIfam" id="TIGR03619">
    <property type="entry name" value="F420_Rv2161c"/>
    <property type="match status" value="1"/>
</dbReference>
<dbReference type="HOGENOM" id="CLU_027853_6_2_7"/>
<evidence type="ECO:0000313" key="7">
    <source>
        <dbReference type="Proteomes" id="UP000019141"/>
    </source>
</evidence>
<dbReference type="Gene3D" id="3.20.20.30">
    <property type="entry name" value="Luciferase-like domain"/>
    <property type="match status" value="1"/>
</dbReference>
<dbReference type="EMBL" id="AZHW01000685">
    <property type="protein sequence ID" value="ETW97272.1"/>
    <property type="molecule type" value="Genomic_DNA"/>
</dbReference>
<dbReference type="Pfam" id="PF00296">
    <property type="entry name" value="Bac_luciferase"/>
    <property type="match status" value="1"/>
</dbReference>
<evidence type="ECO:0000256" key="1">
    <source>
        <dbReference type="ARBA" id="ARBA00022630"/>
    </source>
</evidence>
<evidence type="ECO:0000256" key="4">
    <source>
        <dbReference type="ARBA" id="ARBA00023033"/>
    </source>
</evidence>
<sequence>MRRAIHIESQFGFDFADALRLAQLAEQTGYHALWASDHLFWDADSTHRNCLEPWTLLTTLAPLTTALRLGSHVTCNAFRHPSMLAKTVACLDTISQGRVDCGIGAGWNEAECQAYGIPFPSVGTRMAQLGESVQILKQLWSQDRVTFQGQHYQLDNALCAPKPVQSTLPLWIGGQGEQRLLRLVAQEADGWNMVLGCSVPEVRHKLEVLQRHCDALGRDMAAIDKSLFVFTYLCDTDQAFRQLQADLAQKLGPGSTAMLDRARHLGLGGPAAQVLDTLGEYQALGFDYFIVLFPYTHEPVFLQQYAEAIWPHLVP</sequence>
<dbReference type="GO" id="GO:0046306">
    <property type="term" value="P:alkanesulfonate catabolic process"/>
    <property type="evidence" value="ECO:0007669"/>
    <property type="project" value="TreeGrafter"/>
</dbReference>
<dbReference type="InterPro" id="IPR011251">
    <property type="entry name" value="Luciferase-like_dom"/>
</dbReference>
<keyword evidence="7" id="KW-1185">Reference proteome</keyword>
<keyword evidence="2" id="KW-0288">FMN</keyword>
<name>W4LH18_ENTF1</name>
<dbReference type="GO" id="GO:0008726">
    <property type="term" value="F:alkanesulfonate monooxygenase activity"/>
    <property type="evidence" value="ECO:0007669"/>
    <property type="project" value="TreeGrafter"/>
</dbReference>
<dbReference type="InterPro" id="IPR019921">
    <property type="entry name" value="Lucif-like_OxRdtase_Rv2161c"/>
</dbReference>